<dbReference type="InterPro" id="IPR030948">
    <property type="entry name" value="TAT_var_transloc_signal_dom"/>
</dbReference>
<sequence length="1014" mass="112403">MKPFSQLPKAHDLSRIRESLAGTRGREYWRSLEEVAQTPEFEALLHREFPALASELTDEVSRRSFLKFMGASLALSGLTACTRQSVQKIVPYVKQPEEMVPGQPLYFATAMQWNGFATGLLIESHEGHPTKVEGNPDHPSSLGATNVFHQASLLDLYDPDRSQSVTNAGEISSWGLFLNALNAALEQQGKVGGGGLRILTETVTSPTLAAQLADLLKKYPDAKWHQYQAISRDHAQEGARAAFGEIVETHYKFDQARVILSLDSDFLFAHPAGLRNARHFAKGRRIGGQKKEAMNRLYVMESTPSITGSMADHRLPLEAGRIEALTRALAHQLGISSGSEPGAGSNETNGKWIAAVARDLQANAGACIVIAGEQQPPGVHALVHSINEKLGNAGKTIVYTASAEAKPVNQLNSLKELVQDMDAGKVDLLVILGGNPVFNAPPDFQFADRLLKVKLRIQLSSHFDETSQYCHWHIPESHYLEAWSDTRAFDGTTSIVQPLIEPLYTSKSAHELLGVMIQQPDRNGYDIVRDYWKSQKKWPDFEKGWRRALHDGVIAGTELKSKEVKLKGGSDLPPVAEMQQSASTKLELSFAPDPTIWDGRFANNGWLQECPKPFTKLAWDNAALVSPSLAEREHLANGNVVQLKFRGRTLHVAVWIVPGQAENTVTLTLGYGRRRVGKVGSGTGFDAYALRTSDALWFGNGLELIKTSDHYHLVTTQHSHNIHGRDIIREANVKEFQEHPASVQDQGELPSRDHTLYNPNEFQDGDYAWGMAIDLNTCIGCNACITACQSENNIAVVGKDQIGRGRDMLWLRVDQYFSGGLDNPEVNNQPVPCMHCENAPCELVCPVAATLHDHDGLNLQVYNRCVGTRYCSNNCPYKVRRFNFLEYSNYHTPVLKAMRNPNVTVRWRGVMEKCTYCIQRISSARISAKEKNRRIGANEIMTACQQVCPVEAIVFGDTKNPDSSVSKLKASLLNYSMLGELNARPRTTYLAKLRNPNPELENVGTHQEKDKSHA</sequence>
<dbReference type="PANTHER" id="PTHR42783">
    <property type="entry name" value="GLUTAMATE SYNTHASE [NADPH] SMALL CHAIN"/>
    <property type="match status" value="1"/>
</dbReference>
<dbReference type="CDD" id="cd10551">
    <property type="entry name" value="PsrB"/>
    <property type="match status" value="1"/>
</dbReference>
<dbReference type="Gene3D" id="3.40.228.10">
    <property type="entry name" value="Dimethylsulfoxide Reductase, domain 2"/>
    <property type="match status" value="1"/>
</dbReference>
<dbReference type="CDD" id="cd02784">
    <property type="entry name" value="MopB_CT_PHLH"/>
    <property type="match status" value="1"/>
</dbReference>
<evidence type="ECO:0000259" key="1">
    <source>
        <dbReference type="PROSITE" id="PS51379"/>
    </source>
</evidence>
<dbReference type="Proteomes" id="UP000003688">
    <property type="component" value="Unassembled WGS sequence"/>
</dbReference>
<proteinExistence type="predicted"/>
<dbReference type="SUPFAM" id="SSF53706">
    <property type="entry name" value="Formate dehydrogenase/DMSO reductase, domains 1-3"/>
    <property type="match status" value="1"/>
</dbReference>
<dbReference type="Gene3D" id="3.30.70.20">
    <property type="match status" value="2"/>
</dbReference>
<accession>B9XE59</accession>
<dbReference type="NCBIfam" id="TIGR04519">
    <property type="entry name" value="MoCo_extend_TAT"/>
    <property type="match status" value="1"/>
</dbReference>
<dbReference type="EMBL" id="ABOX02000007">
    <property type="protein sequence ID" value="EEF61950.1"/>
    <property type="molecule type" value="Genomic_DNA"/>
</dbReference>
<dbReference type="InterPro" id="IPR009010">
    <property type="entry name" value="Asp_de-COase-like_dom_sf"/>
</dbReference>
<dbReference type="PANTHER" id="PTHR42783:SF3">
    <property type="entry name" value="GLUTAMATE SYNTHASE [NADPH] SMALL CHAIN-RELATED"/>
    <property type="match status" value="1"/>
</dbReference>
<organism evidence="2 3">
    <name type="scientific">Pedosphaera parvula (strain Ellin514)</name>
    <dbReference type="NCBI Taxonomy" id="320771"/>
    <lineage>
        <taxon>Bacteria</taxon>
        <taxon>Pseudomonadati</taxon>
        <taxon>Verrucomicrobiota</taxon>
        <taxon>Pedosphaerae</taxon>
        <taxon>Pedosphaerales</taxon>
        <taxon>Pedosphaeraceae</taxon>
        <taxon>Pedosphaera</taxon>
    </lineage>
</organism>
<dbReference type="Pfam" id="PF13247">
    <property type="entry name" value="Fer4_11"/>
    <property type="match status" value="1"/>
</dbReference>
<protein>
    <submittedName>
        <fullName evidence="2">Molybdopterin oxidoreductase, iron-sulfur binding subunit</fullName>
    </submittedName>
</protein>
<dbReference type="AlphaFoldDB" id="B9XE59"/>
<dbReference type="STRING" id="320771.Cflav_PD4613"/>
<feature type="domain" description="4Fe-4S ferredoxin-type" evidence="1">
    <location>
        <begin position="769"/>
        <end position="799"/>
    </location>
</feature>
<evidence type="ECO:0000313" key="2">
    <source>
        <dbReference type="EMBL" id="EEF61950.1"/>
    </source>
</evidence>
<dbReference type="SUPFAM" id="SSF50692">
    <property type="entry name" value="ADC-like"/>
    <property type="match status" value="1"/>
</dbReference>
<evidence type="ECO:0000313" key="3">
    <source>
        <dbReference type="Proteomes" id="UP000003688"/>
    </source>
</evidence>
<name>B9XE59_PEDPL</name>
<dbReference type="OrthoDB" id="9779457at2"/>
<dbReference type="RefSeq" id="WP_007414107.1">
    <property type="nucleotide sequence ID" value="NZ_ABOX02000007.1"/>
</dbReference>
<dbReference type="SUPFAM" id="SSF54862">
    <property type="entry name" value="4Fe-4S ferredoxins"/>
    <property type="match status" value="1"/>
</dbReference>
<dbReference type="InterPro" id="IPR017896">
    <property type="entry name" value="4Fe4S_Fe-S-bd"/>
</dbReference>
<gene>
    <name evidence="2" type="ORF">Cflav_PD4613</name>
</gene>
<dbReference type="Gene3D" id="3.30.2070.10">
    <property type="entry name" value="Formate dehydrogenase/DMSO reductase"/>
    <property type="match status" value="1"/>
</dbReference>
<keyword evidence="3" id="KW-1185">Reference proteome</keyword>
<dbReference type="PROSITE" id="PS51379">
    <property type="entry name" value="4FE4S_FER_2"/>
    <property type="match status" value="1"/>
</dbReference>
<comment type="caution">
    <text evidence="2">The sequence shown here is derived from an EMBL/GenBank/DDBJ whole genome shotgun (WGS) entry which is preliminary data.</text>
</comment>
<dbReference type="Gene3D" id="3.40.50.740">
    <property type="match status" value="1"/>
</dbReference>
<reference evidence="2 3" key="1">
    <citation type="journal article" date="2011" name="J. Bacteriol.">
        <title>Genome sequence of 'Pedosphaera parvula' Ellin514, an aerobic Verrucomicrobial isolate from pasture soil.</title>
        <authorList>
            <person name="Kant R."/>
            <person name="van Passel M.W."/>
            <person name="Sangwan P."/>
            <person name="Palva A."/>
            <person name="Lucas S."/>
            <person name="Copeland A."/>
            <person name="Lapidus A."/>
            <person name="Glavina Del Rio T."/>
            <person name="Dalin E."/>
            <person name="Tice H."/>
            <person name="Bruce D."/>
            <person name="Goodwin L."/>
            <person name="Pitluck S."/>
            <person name="Chertkov O."/>
            <person name="Larimer F.W."/>
            <person name="Land M.L."/>
            <person name="Hauser L."/>
            <person name="Brettin T.S."/>
            <person name="Detter J.C."/>
            <person name="Han S."/>
            <person name="de Vos W.M."/>
            <person name="Janssen P.H."/>
            <person name="Smidt H."/>
        </authorList>
    </citation>
    <scope>NUCLEOTIDE SEQUENCE [LARGE SCALE GENOMIC DNA]</scope>
    <source>
        <strain evidence="2 3">Ellin514</strain>
    </source>
</reference>